<accession>A0A0K1XDT1</accession>
<gene>
    <name evidence="1" type="ORF">AKN88_04745</name>
</gene>
<dbReference type="EMBL" id="CP012365">
    <property type="protein sequence ID" value="AKX59322.1"/>
    <property type="molecule type" value="Genomic_DNA"/>
</dbReference>
<keyword evidence="2" id="KW-1185">Reference proteome</keyword>
<organism evidence="1 2">
    <name type="scientific">Thiopseudomonas alkaliphila</name>
    <dbReference type="NCBI Taxonomy" id="1697053"/>
    <lineage>
        <taxon>Bacteria</taxon>
        <taxon>Pseudomonadati</taxon>
        <taxon>Pseudomonadota</taxon>
        <taxon>Gammaproteobacteria</taxon>
        <taxon>Pseudomonadales</taxon>
        <taxon>Pseudomonadaceae</taxon>
        <taxon>Thiopseudomonas</taxon>
    </lineage>
</organism>
<dbReference type="AlphaFoldDB" id="A0A0K1XDT1"/>
<dbReference type="RefSeq" id="WP_053100494.1">
    <property type="nucleotide sequence ID" value="NZ_CP012360.1"/>
</dbReference>
<sequence length="114" mass="13442">MNKQAALVRKLRKATRHYNKYDETNAELMENLLLSCIEELTEVVHPDLLFNLQDTVLVYYFKLWTNYVVSFPEYEQRLPALIKGVSFYLRDPGRVQQELAQEELPSSSNVLEFQ</sequence>
<name>A0A0K1XDT1_9GAMM</name>
<proteinExistence type="predicted"/>
<evidence type="ECO:0000313" key="1">
    <source>
        <dbReference type="EMBL" id="AKX59322.1"/>
    </source>
</evidence>
<dbReference type="Proteomes" id="UP000063953">
    <property type="component" value="Chromosome"/>
</dbReference>
<reference evidence="1 2" key="1">
    <citation type="journal article" date="2015" name="Genome Announc.">
        <title>Genome Sequences of Oblitimonas alkaliphila gen. nov. sp. nov. (Proposed), a Novel Bacterium of the Pseudomonadaceae Family.</title>
        <authorList>
            <person name="Lauer A.C."/>
            <person name="Nicholson A.C."/>
            <person name="Humrighouse B.W."/>
            <person name="Emery B."/>
            <person name="Drobish A."/>
            <person name="Juieng P."/>
            <person name="Loparev V."/>
            <person name="McQuiston J.R."/>
        </authorList>
    </citation>
    <scope>NUCLEOTIDE SEQUENCE [LARGE SCALE GENOMIC DNA]</scope>
    <source>
        <strain evidence="1 2">E5571</strain>
    </source>
</reference>
<dbReference type="STRING" id="1697053.AKN87_06740"/>
<evidence type="ECO:0000313" key="2">
    <source>
        <dbReference type="Proteomes" id="UP000063953"/>
    </source>
</evidence>
<protein>
    <submittedName>
        <fullName evidence="1">Uncharacterized protein</fullName>
    </submittedName>
</protein>